<dbReference type="RefSeq" id="WP_013573257.1">
    <property type="nucleotide sequence ID" value="NC_015060.1"/>
</dbReference>
<accession>E8X7V4</accession>
<dbReference type="AlphaFoldDB" id="E8X7V4"/>
<proteinExistence type="predicted"/>
<evidence type="ECO:0000313" key="2">
    <source>
        <dbReference type="EMBL" id="ADW71538.1"/>
    </source>
</evidence>
<dbReference type="Proteomes" id="UP000000343">
    <property type="component" value="Plasmid pACIX905"/>
</dbReference>
<keyword evidence="2" id="KW-0614">Plasmid</keyword>
<dbReference type="HOGENOM" id="CLU_825771_0_0_0"/>
<evidence type="ECO:0000256" key="1">
    <source>
        <dbReference type="SAM" id="SignalP"/>
    </source>
</evidence>
<dbReference type="EMBL" id="CP002485">
    <property type="protein sequence ID" value="ADW71538.1"/>
    <property type="molecule type" value="Genomic_DNA"/>
</dbReference>
<geneLocation type="plasmid" evidence="2 3">
    <name>pACIX905</name>
</geneLocation>
<sequence length="319" mass="35003">MHALFRILAIQLLALPLSAATPLQQATTSTAIQPAEPPLPPGSNYDPGIFQALLPPADLAYLQQFSGAPAKDLLRDKQFKRLMKLFVPGCIFHYGRDMSLPDALSMAFDGSRIPVELRDNRYLLVVGQQGPYLQGRGFLWIDLQTGIALGGFYFAPTNGEPTPALNLFSKQIKEDTLGLSQFPPAFVGDFIQWSTSARVGPVVTRYFITGNNKKILVEHDEDFCVSADGTVAPRNGVCEQLNAQAADLDVTAADYLDQVHHATNATAWMLSPSQVAWLSLRERTCGGVLDPLACRINITHQRIHVLTGRPPSRPHPVHR</sequence>
<name>E8X7V4_GRATM</name>
<gene>
    <name evidence="2" type="ordered locus">AciX9_4608</name>
</gene>
<feature type="chain" id="PRO_5003234283" evidence="1">
    <location>
        <begin position="20"/>
        <end position="319"/>
    </location>
</feature>
<dbReference type="KEGG" id="acm:AciX9_4608"/>
<feature type="signal peptide" evidence="1">
    <location>
        <begin position="1"/>
        <end position="19"/>
    </location>
</feature>
<organism evidence="3">
    <name type="scientific">Granulicella tundricola (strain ATCC BAA-1859 / DSM 23138 / MP5ACTX9)</name>
    <dbReference type="NCBI Taxonomy" id="1198114"/>
    <lineage>
        <taxon>Bacteria</taxon>
        <taxon>Pseudomonadati</taxon>
        <taxon>Acidobacteriota</taxon>
        <taxon>Terriglobia</taxon>
        <taxon>Terriglobales</taxon>
        <taxon>Acidobacteriaceae</taxon>
        <taxon>Granulicella</taxon>
    </lineage>
</organism>
<keyword evidence="3" id="KW-1185">Reference proteome</keyword>
<reference evidence="3" key="1">
    <citation type="submission" date="2011-01" db="EMBL/GenBank/DDBJ databases">
        <title>Complete sequence of plasmid5 of Acidobacterium sp. MP5ACTX9.</title>
        <authorList>
            <consortium name="US DOE Joint Genome Institute"/>
            <person name="Lucas S."/>
            <person name="Copeland A."/>
            <person name="Lapidus A."/>
            <person name="Cheng J.-F."/>
            <person name="Goodwin L."/>
            <person name="Pitluck S."/>
            <person name="Teshima H."/>
            <person name="Detter J.C."/>
            <person name="Han C."/>
            <person name="Tapia R."/>
            <person name="Land M."/>
            <person name="Hauser L."/>
            <person name="Kyrpides N."/>
            <person name="Ivanova N."/>
            <person name="Ovchinnikova G."/>
            <person name="Pagani I."/>
            <person name="Rawat S.R."/>
            <person name="Mannisto M."/>
            <person name="Haggblom M.M."/>
            <person name="Woyke T."/>
        </authorList>
    </citation>
    <scope>NUCLEOTIDE SEQUENCE [LARGE SCALE GENOMIC DNA]</scope>
    <source>
        <strain evidence="3">MP5ACTX9</strain>
        <plasmid evidence="3">Plasmid pACIX905</plasmid>
    </source>
</reference>
<keyword evidence="1" id="KW-0732">Signal</keyword>
<evidence type="ECO:0000313" key="3">
    <source>
        <dbReference type="Proteomes" id="UP000000343"/>
    </source>
</evidence>
<dbReference type="OrthoDB" id="115460at2"/>
<protein>
    <submittedName>
        <fullName evidence="2">Uncharacterized protein</fullName>
    </submittedName>
</protein>